<comment type="subcellular location">
    <subcellularLocation>
        <location evidence="1">Cell membrane</location>
        <topology evidence="1">Multi-pass membrane protein</topology>
    </subcellularLocation>
</comment>
<evidence type="ECO:0000256" key="5">
    <source>
        <dbReference type="ARBA" id="ARBA00022989"/>
    </source>
</evidence>
<evidence type="ECO:0000256" key="7">
    <source>
        <dbReference type="SAM" id="Phobius"/>
    </source>
</evidence>
<organism evidence="8">
    <name type="scientific">Paenibacillus sp. BIHB 4019</name>
    <dbReference type="NCBI Taxonomy" id="1870819"/>
    <lineage>
        <taxon>Bacteria</taxon>
        <taxon>Bacillati</taxon>
        <taxon>Bacillota</taxon>
        <taxon>Bacilli</taxon>
        <taxon>Bacillales</taxon>
        <taxon>Paenibacillaceae</taxon>
        <taxon>Paenibacillus</taxon>
    </lineage>
</organism>
<dbReference type="GO" id="GO:0005886">
    <property type="term" value="C:plasma membrane"/>
    <property type="evidence" value="ECO:0007669"/>
    <property type="project" value="UniProtKB-SubCell"/>
</dbReference>
<evidence type="ECO:0000256" key="6">
    <source>
        <dbReference type="ARBA" id="ARBA00023136"/>
    </source>
</evidence>
<feature type="transmembrane region" description="Helical" evidence="7">
    <location>
        <begin position="71"/>
        <end position="97"/>
    </location>
</feature>
<dbReference type="AlphaFoldDB" id="A0A1B2DFC1"/>
<evidence type="ECO:0000256" key="3">
    <source>
        <dbReference type="ARBA" id="ARBA00022475"/>
    </source>
</evidence>
<dbReference type="InterPro" id="IPR003370">
    <property type="entry name" value="Chromate_transpt"/>
</dbReference>
<evidence type="ECO:0000256" key="2">
    <source>
        <dbReference type="ARBA" id="ARBA00005262"/>
    </source>
</evidence>
<evidence type="ECO:0000313" key="8">
    <source>
        <dbReference type="EMBL" id="ANY66422.1"/>
    </source>
</evidence>
<comment type="similarity">
    <text evidence="2">Belongs to the chromate ion transporter (CHR) (TC 2.A.51) family.</text>
</comment>
<evidence type="ECO:0000256" key="4">
    <source>
        <dbReference type="ARBA" id="ARBA00022692"/>
    </source>
</evidence>
<accession>A0A1B2DFC1</accession>
<feature type="transmembrane region" description="Helical" evidence="7">
    <location>
        <begin position="135"/>
        <end position="155"/>
    </location>
</feature>
<evidence type="ECO:0000256" key="1">
    <source>
        <dbReference type="ARBA" id="ARBA00004651"/>
    </source>
</evidence>
<gene>
    <name evidence="8" type="ORF">BBD42_08085</name>
</gene>
<dbReference type="PANTHER" id="PTHR43663">
    <property type="entry name" value="CHROMATE TRANSPORT PROTEIN-RELATED"/>
    <property type="match status" value="1"/>
</dbReference>
<name>A0A1B2DFC1_9BACL</name>
<dbReference type="RefSeq" id="WP_099517757.1">
    <property type="nucleotide sequence ID" value="NZ_CP016808.1"/>
</dbReference>
<keyword evidence="6 7" id="KW-0472">Membrane</keyword>
<feature type="transmembrane region" description="Helical" evidence="7">
    <location>
        <begin position="109"/>
        <end position="129"/>
    </location>
</feature>
<proteinExistence type="inferred from homology"/>
<dbReference type="Pfam" id="PF02417">
    <property type="entry name" value="Chromate_transp"/>
    <property type="match status" value="1"/>
</dbReference>
<sequence length="176" mass="18588">MLGELFIVFLKIGCVSFGGGYAVIPIIQYEALSRGWMTQGEFQQAVSLAGMAPGSIATNSATLIGYQTAGITGAIISTAGMVLPSLVLMIVLSAFILRLQNNQWLSASFYGLKPMITGLMVYAAIHFGYPNDGAILSWSFAGMLLIVAGSLFLLIRYKLPPFIIIAGAGAAGIILF</sequence>
<dbReference type="EMBL" id="CP016808">
    <property type="protein sequence ID" value="ANY66422.1"/>
    <property type="molecule type" value="Genomic_DNA"/>
</dbReference>
<keyword evidence="4 7" id="KW-0812">Transmembrane</keyword>
<keyword evidence="3" id="KW-1003">Cell membrane</keyword>
<dbReference type="GO" id="GO:0015109">
    <property type="term" value="F:chromate transmembrane transporter activity"/>
    <property type="evidence" value="ECO:0007669"/>
    <property type="project" value="InterPro"/>
</dbReference>
<dbReference type="PANTHER" id="PTHR43663:SF1">
    <property type="entry name" value="CHROMATE TRANSPORTER"/>
    <property type="match status" value="1"/>
</dbReference>
<dbReference type="InterPro" id="IPR052518">
    <property type="entry name" value="CHR_Transporter"/>
</dbReference>
<reference evidence="8" key="1">
    <citation type="submission" date="2016-08" db="EMBL/GenBank/DDBJ databases">
        <title>Complete Genome Seqeunce of Paenibacillus sp. BIHB 4019 from tea rhizoplane.</title>
        <authorList>
            <person name="Thakur R."/>
            <person name="Swarnkar M.K."/>
            <person name="Gulati A."/>
        </authorList>
    </citation>
    <scope>NUCLEOTIDE SEQUENCE [LARGE SCALE GENOMIC DNA]</scope>
    <source>
        <strain evidence="8">BIHB4019</strain>
    </source>
</reference>
<keyword evidence="5 7" id="KW-1133">Transmembrane helix</keyword>
<protein>
    <submittedName>
        <fullName evidence="8">Chromate transporter</fullName>
    </submittedName>
</protein>
<feature type="transmembrane region" description="Helical" evidence="7">
    <location>
        <begin position="6"/>
        <end position="24"/>
    </location>
</feature>